<proteinExistence type="predicted"/>
<protein>
    <submittedName>
        <fullName evidence="3">Type IX secretion system outer membrane channel protein PorV</fullName>
    </submittedName>
</protein>
<name>A0A7V4WVE2_CALAY</name>
<dbReference type="NCBIfam" id="NF033709">
    <property type="entry name" value="PorV_fam"/>
    <property type="match status" value="1"/>
</dbReference>
<dbReference type="EMBL" id="DRQG01000065">
    <property type="protein sequence ID" value="HGY55427.1"/>
    <property type="molecule type" value="Genomic_DNA"/>
</dbReference>
<reference evidence="3" key="1">
    <citation type="journal article" date="2020" name="mSystems">
        <title>Genome- and Community-Level Interaction Insights into Carbon Utilization and Element Cycling Functions of Hydrothermarchaeota in Hydrothermal Sediment.</title>
        <authorList>
            <person name="Zhou Z."/>
            <person name="Liu Y."/>
            <person name="Xu W."/>
            <person name="Pan J."/>
            <person name="Luo Z.H."/>
            <person name="Li M."/>
        </authorList>
    </citation>
    <scope>NUCLEOTIDE SEQUENCE [LARGE SCALE GENOMIC DNA]</scope>
    <source>
        <strain evidence="3">HyVt-577</strain>
    </source>
</reference>
<evidence type="ECO:0000256" key="1">
    <source>
        <dbReference type="SAM" id="SignalP"/>
    </source>
</evidence>
<feature type="chain" id="PRO_5031356041" evidence="1">
    <location>
        <begin position="21"/>
        <end position="358"/>
    </location>
</feature>
<dbReference type="Gene3D" id="2.40.160.60">
    <property type="entry name" value="Outer membrane protein transport protein (OMPP1/FadL/TodX)"/>
    <property type="match status" value="1"/>
</dbReference>
<gene>
    <name evidence="3" type="primary">porV</name>
    <name evidence="3" type="ORF">ENK44_06995</name>
</gene>
<dbReference type="NCBIfam" id="NF033710">
    <property type="entry name" value="T9SS_OM_PorV"/>
    <property type="match status" value="1"/>
</dbReference>
<feature type="domain" description="Type IX secretion system protein PorV" evidence="2">
    <location>
        <begin position="24"/>
        <end position="258"/>
    </location>
</feature>
<dbReference type="Pfam" id="PF19572">
    <property type="entry name" value="PorV"/>
    <property type="match status" value="1"/>
</dbReference>
<dbReference type="InterPro" id="IPR047799">
    <property type="entry name" value="T9SS_OM_PorV"/>
</dbReference>
<evidence type="ECO:0000259" key="2">
    <source>
        <dbReference type="Pfam" id="PF19572"/>
    </source>
</evidence>
<sequence>MTILLGILLMSSLGVSNLFAQGEAAVPFLLIAPGARNGGMGEAGVALANDANAVYWNPAGLAFQYDDPERDKKNEISLMHSKWLPQFNFSDLFYEFMAARFYIEGIGMVGGSFTFLNLGKNVWTDENGNELGTFDSNEFAIALSYSTKIQENMGIGVNLKYIRSNLSNVSVGSENRDGRAHTLAVDIGYLWKPAYDIFNNRFSFGANLSNFGPKITYIDQAQADPLPTNLRLGIAYDVIDDGFNKLTFVYDTNRLLVVKDTSGTSDNVFKAVFYSAWAEGDLAAFTHSLGLEYRYGTLIALRTGYFYEDPSHGARKFFTFGAGLEYSIFGIDFSYLYTWEDEDHPLSDTVRFSLAVKF</sequence>
<organism evidence="3">
    <name type="scientific">Caldithrix abyssi</name>
    <dbReference type="NCBI Taxonomy" id="187145"/>
    <lineage>
        <taxon>Bacteria</taxon>
        <taxon>Pseudomonadati</taxon>
        <taxon>Calditrichota</taxon>
        <taxon>Calditrichia</taxon>
        <taxon>Calditrichales</taxon>
        <taxon>Calditrichaceae</taxon>
        <taxon>Caldithrix</taxon>
    </lineage>
</organism>
<evidence type="ECO:0000313" key="3">
    <source>
        <dbReference type="EMBL" id="HGY55427.1"/>
    </source>
</evidence>
<dbReference type="AlphaFoldDB" id="A0A7V4WVE2"/>
<keyword evidence="1" id="KW-0732">Signal</keyword>
<comment type="caution">
    <text evidence="3">The sequence shown here is derived from an EMBL/GenBank/DDBJ whole genome shotgun (WGS) entry which is preliminary data.</text>
</comment>
<feature type="signal peptide" evidence="1">
    <location>
        <begin position="1"/>
        <end position="20"/>
    </location>
</feature>
<dbReference type="SUPFAM" id="SSF56935">
    <property type="entry name" value="Porins"/>
    <property type="match status" value="1"/>
</dbReference>
<dbReference type="InterPro" id="IPR045741">
    <property type="entry name" value="PorV"/>
</dbReference>
<dbReference type="Proteomes" id="UP000885779">
    <property type="component" value="Unassembled WGS sequence"/>
</dbReference>
<accession>A0A7V4WVE2</accession>